<dbReference type="GO" id="GO:0046872">
    <property type="term" value="F:metal ion binding"/>
    <property type="evidence" value="ECO:0007669"/>
    <property type="project" value="UniProtKB-KW"/>
</dbReference>
<feature type="binding site" evidence="4">
    <location>
        <position position="208"/>
    </location>
    <ligand>
        <name>[4Fe-4S] cluster</name>
        <dbReference type="ChEBI" id="CHEBI:49883"/>
    </ligand>
</feature>
<dbReference type="InterPro" id="IPR014729">
    <property type="entry name" value="Rossmann-like_a/b/a_fold"/>
</dbReference>
<dbReference type="NCBIfam" id="NF002537">
    <property type="entry name" value="PRK02090.1"/>
    <property type="match status" value="1"/>
</dbReference>
<comment type="subcellular location">
    <subcellularLocation>
        <location evidence="4">Cytoplasm</location>
    </subcellularLocation>
</comment>
<reference evidence="6 7" key="1">
    <citation type="submission" date="2020-04" db="EMBL/GenBank/DDBJ databases">
        <title>Flammeovirgaceae bacterium KN852 isolated from deep sea.</title>
        <authorList>
            <person name="Zhang D.-C."/>
        </authorList>
    </citation>
    <scope>NUCLEOTIDE SEQUENCE [LARGE SCALE GENOMIC DNA]</scope>
    <source>
        <strain evidence="6 7">KN852</strain>
    </source>
</reference>
<dbReference type="GO" id="GO:0043866">
    <property type="term" value="F:adenylyl-sulfate reductase (thioredoxin) activity"/>
    <property type="evidence" value="ECO:0007669"/>
    <property type="project" value="UniProtKB-EC"/>
</dbReference>
<dbReference type="PIRSF" id="PIRSF000857">
    <property type="entry name" value="PAPS_reductase"/>
    <property type="match status" value="1"/>
</dbReference>
<comment type="pathway">
    <text evidence="3 4">Sulfur metabolism; hydrogen sulfide biosynthesis; sulfite from sulfate.</text>
</comment>
<feature type="binding site" evidence="4">
    <location>
        <position position="127"/>
    </location>
    <ligand>
        <name>[4Fe-4S] cluster</name>
        <dbReference type="ChEBI" id="CHEBI:49883"/>
    </ligand>
</feature>
<dbReference type="GO" id="GO:0070814">
    <property type="term" value="P:hydrogen sulfide biosynthetic process"/>
    <property type="evidence" value="ECO:0007669"/>
    <property type="project" value="UniProtKB-UniRule"/>
</dbReference>
<dbReference type="Gene3D" id="3.40.50.620">
    <property type="entry name" value="HUPs"/>
    <property type="match status" value="1"/>
</dbReference>
<gene>
    <name evidence="4" type="primary">cysH</name>
    <name evidence="6" type="ORF">HH304_19715</name>
</gene>
<organism evidence="6 7">
    <name type="scientific">Marinigracilibium pacificum</name>
    <dbReference type="NCBI Taxonomy" id="2729599"/>
    <lineage>
        <taxon>Bacteria</taxon>
        <taxon>Pseudomonadati</taxon>
        <taxon>Bacteroidota</taxon>
        <taxon>Cytophagia</taxon>
        <taxon>Cytophagales</taxon>
        <taxon>Flammeovirgaceae</taxon>
        <taxon>Marinigracilibium</taxon>
    </lineage>
</organism>
<evidence type="ECO:0000313" key="6">
    <source>
        <dbReference type="EMBL" id="NMM50647.1"/>
    </source>
</evidence>
<evidence type="ECO:0000256" key="2">
    <source>
        <dbReference type="ARBA" id="ARBA00023002"/>
    </source>
</evidence>
<evidence type="ECO:0000256" key="1">
    <source>
        <dbReference type="ARBA" id="ARBA00009732"/>
    </source>
</evidence>
<dbReference type="InterPro" id="IPR004511">
    <property type="entry name" value="PAPS/APS_Rdtase"/>
</dbReference>
<evidence type="ECO:0000256" key="3">
    <source>
        <dbReference type="ARBA" id="ARBA00024327"/>
    </source>
</evidence>
<proteinExistence type="inferred from homology"/>
<dbReference type="EC" id="1.8.4.10" evidence="4"/>
<evidence type="ECO:0000256" key="4">
    <source>
        <dbReference type="HAMAP-Rule" id="MF_00063"/>
    </source>
</evidence>
<keyword evidence="4" id="KW-0479">Metal-binding</keyword>
<keyword evidence="7" id="KW-1185">Reference proteome</keyword>
<evidence type="ECO:0000259" key="5">
    <source>
        <dbReference type="Pfam" id="PF01507"/>
    </source>
</evidence>
<comment type="cofactor">
    <cofactor evidence="4">
        <name>[4Fe-4S] cluster</name>
        <dbReference type="ChEBI" id="CHEBI:49883"/>
    </cofactor>
    <text evidence="4">Binds 1 [4Fe-4S] cluster per subunit.</text>
</comment>
<dbReference type="InterPro" id="IPR002500">
    <property type="entry name" value="PAPS_reduct_dom"/>
</dbReference>
<keyword evidence="4" id="KW-0963">Cytoplasm</keyword>
<comment type="function">
    <text evidence="4">Catalyzes the formation of sulfite from adenosine 5'-phosphosulfate (APS) using thioredoxin as an electron donor.</text>
</comment>
<evidence type="ECO:0000313" key="7">
    <source>
        <dbReference type="Proteomes" id="UP000559010"/>
    </source>
</evidence>
<protein>
    <recommendedName>
        <fullName evidence="4">Adenosine 5'-phosphosulfate reductase</fullName>
        <shortName evidence="4">APS reductase</shortName>
        <ecNumber evidence="4">1.8.4.10</ecNumber>
    </recommendedName>
    <alternativeName>
        <fullName evidence="4">5'-adenylylsulfate reductase</fullName>
    </alternativeName>
    <alternativeName>
        <fullName evidence="4">Thioredoxin-dependent 5'-adenylylsulfate reductase</fullName>
    </alternativeName>
</protein>
<dbReference type="RefSeq" id="WP_169685005.1">
    <property type="nucleotide sequence ID" value="NZ_JABBNU010000014.1"/>
</dbReference>
<dbReference type="GO" id="GO:0005737">
    <property type="term" value="C:cytoplasm"/>
    <property type="evidence" value="ECO:0007669"/>
    <property type="project" value="UniProtKB-SubCell"/>
</dbReference>
<dbReference type="GO" id="GO:0004604">
    <property type="term" value="F:phosphoadenylyl-sulfate reductase (thioredoxin) activity"/>
    <property type="evidence" value="ECO:0007669"/>
    <property type="project" value="UniProtKB-UniRule"/>
</dbReference>
<feature type="binding site" evidence="4">
    <location>
        <position position="128"/>
    </location>
    <ligand>
        <name>[4Fe-4S] cluster</name>
        <dbReference type="ChEBI" id="CHEBI:49883"/>
    </ligand>
</feature>
<dbReference type="GO" id="GO:0051539">
    <property type="term" value="F:4 iron, 4 sulfur cluster binding"/>
    <property type="evidence" value="ECO:0007669"/>
    <property type="project" value="UniProtKB-UniRule"/>
</dbReference>
<dbReference type="Pfam" id="PF01507">
    <property type="entry name" value="PAPS_reduct"/>
    <property type="match status" value="1"/>
</dbReference>
<keyword evidence="4" id="KW-0408">Iron</keyword>
<dbReference type="AlphaFoldDB" id="A0A848J236"/>
<comment type="caution">
    <text evidence="6">The sequence shown here is derived from an EMBL/GenBank/DDBJ whole genome shotgun (WGS) entry which is preliminary data.</text>
</comment>
<dbReference type="SUPFAM" id="SSF52402">
    <property type="entry name" value="Adenine nucleotide alpha hydrolases-like"/>
    <property type="match status" value="1"/>
</dbReference>
<dbReference type="Proteomes" id="UP000559010">
    <property type="component" value="Unassembled WGS sequence"/>
</dbReference>
<dbReference type="PANTHER" id="PTHR46509">
    <property type="entry name" value="PHOSPHOADENOSINE PHOSPHOSULFATE REDUCTASE"/>
    <property type="match status" value="1"/>
</dbReference>
<feature type="active site" description="Nucleophile; cysteine thiosulfonate intermediate" evidence="4">
    <location>
        <position position="230"/>
    </location>
</feature>
<comment type="catalytic activity">
    <reaction evidence="4">
        <text>[thioredoxin]-disulfide + sulfite + AMP + 2 H(+) = adenosine 5'-phosphosulfate + [thioredoxin]-dithiol</text>
        <dbReference type="Rhea" id="RHEA:21976"/>
        <dbReference type="Rhea" id="RHEA-COMP:10698"/>
        <dbReference type="Rhea" id="RHEA-COMP:10700"/>
        <dbReference type="ChEBI" id="CHEBI:15378"/>
        <dbReference type="ChEBI" id="CHEBI:17359"/>
        <dbReference type="ChEBI" id="CHEBI:29950"/>
        <dbReference type="ChEBI" id="CHEBI:50058"/>
        <dbReference type="ChEBI" id="CHEBI:58243"/>
        <dbReference type="ChEBI" id="CHEBI:456215"/>
        <dbReference type="EC" id="1.8.4.10"/>
    </reaction>
</comment>
<sequence length="234" mass="27177">MVENSLKEVENNSPLSAEYVSFLNESFHRLHPEERIREIFNIFKKEDILVTTSFGSSSVLLLSMLSKVQPDHPVFFIDTGFHFDETYEYQQLVEERFGLNLKVIRPDESKHQFTKNNKTWIANPDLCCLINKVDPLEKVKQDHKIWISGLMAYQNANRADMKIFETKNNLVKFHPFLDLEKEDVSLYKFIYQLPENRLTHKGYSSIGCTHCTKQGSGREGRWAGTNKTECGIHG</sequence>
<dbReference type="GO" id="GO:0019379">
    <property type="term" value="P:sulfate assimilation, phosphoadenylyl sulfate reduction by phosphoadenylyl-sulfate reductase (thioredoxin)"/>
    <property type="evidence" value="ECO:0007669"/>
    <property type="project" value="UniProtKB-UniRule"/>
</dbReference>
<dbReference type="EMBL" id="JABBNU010000014">
    <property type="protein sequence ID" value="NMM50647.1"/>
    <property type="molecule type" value="Genomic_DNA"/>
</dbReference>
<dbReference type="PANTHER" id="PTHR46509:SF1">
    <property type="entry name" value="PHOSPHOADENOSINE PHOSPHOSULFATE REDUCTASE"/>
    <property type="match status" value="1"/>
</dbReference>
<feature type="domain" description="Phosphoadenosine phosphosulphate reductase" evidence="5">
    <location>
        <begin position="48"/>
        <end position="213"/>
    </location>
</feature>
<keyword evidence="4" id="KW-0411">Iron-sulfur</keyword>
<accession>A0A848J236</accession>
<dbReference type="HAMAP" id="MF_00063">
    <property type="entry name" value="CysH"/>
    <property type="match status" value="1"/>
</dbReference>
<keyword evidence="2 4" id="KW-0560">Oxidoreductase</keyword>
<name>A0A848J236_9BACT</name>
<feature type="binding site" evidence="4">
    <location>
        <position position="211"/>
    </location>
    <ligand>
        <name>[4Fe-4S] cluster</name>
        <dbReference type="ChEBI" id="CHEBI:49883"/>
    </ligand>
</feature>
<comment type="similarity">
    <text evidence="1 4">Belongs to the PAPS reductase family. CysH subfamily.</text>
</comment>